<reference evidence="2 3" key="1">
    <citation type="journal article" date="2009" name="PLoS ONE">
        <title>The complete genome of Teredinibacter turnerae T7901: an intracellular endosymbiont of marine wood-boring bivalves (shipworms).</title>
        <authorList>
            <person name="Yang J.C."/>
            <person name="Madupu R."/>
            <person name="Durkin A.S."/>
            <person name="Ekborg N.A."/>
            <person name="Pedamallu C.S."/>
            <person name="Hostetler J.B."/>
            <person name="Radune D."/>
            <person name="Toms B.S."/>
            <person name="Henrissat B."/>
            <person name="Coutinho P.M."/>
            <person name="Schwarz S."/>
            <person name="Field L."/>
            <person name="Trindade-Silva A.E."/>
            <person name="Soares C.A.G."/>
            <person name="Elshahawi S."/>
            <person name="Hanora A."/>
            <person name="Schmidt E.W."/>
            <person name="Haygood M.G."/>
            <person name="Posfai J."/>
            <person name="Benner J."/>
            <person name="Madinger C."/>
            <person name="Nove J."/>
            <person name="Anton B."/>
            <person name="Chaudhary K."/>
            <person name="Foster J."/>
            <person name="Holman A."/>
            <person name="Kumar S."/>
            <person name="Lessard P.A."/>
            <person name="Luyten Y.A."/>
            <person name="Slatko B."/>
            <person name="Wood N."/>
            <person name="Wu B."/>
            <person name="Teplitski M."/>
            <person name="Mougous J.D."/>
            <person name="Ward N."/>
            <person name="Eisen J.A."/>
            <person name="Badger J.H."/>
            <person name="Distel D.L."/>
        </authorList>
    </citation>
    <scope>NUCLEOTIDE SEQUENCE [LARGE SCALE GENOMIC DNA]</scope>
    <source>
        <strain evidence="3">ATCC 39867 / T7901</strain>
    </source>
</reference>
<dbReference type="PANTHER" id="PTHR22617:SF43">
    <property type="entry name" value="PROTEIN PILI"/>
    <property type="match status" value="1"/>
</dbReference>
<proteinExistence type="predicted"/>
<dbReference type="eggNOG" id="COG0835">
    <property type="taxonomic scope" value="Bacteria"/>
</dbReference>
<dbReference type="RefSeq" id="WP_015817751.1">
    <property type="nucleotide sequence ID" value="NC_012997.1"/>
</dbReference>
<dbReference type="Gene3D" id="2.30.30.40">
    <property type="entry name" value="SH3 Domains"/>
    <property type="match status" value="1"/>
</dbReference>
<keyword evidence="3" id="KW-1185">Reference proteome</keyword>
<dbReference type="Proteomes" id="UP000009080">
    <property type="component" value="Chromosome"/>
</dbReference>
<dbReference type="EMBL" id="CP001614">
    <property type="protein sequence ID" value="ACR11639.1"/>
    <property type="molecule type" value="Genomic_DNA"/>
</dbReference>
<feature type="domain" description="CheW-like" evidence="1">
    <location>
        <begin position="32"/>
        <end position="173"/>
    </location>
</feature>
<gene>
    <name evidence="2" type="ordered locus">TERTU_0233</name>
</gene>
<dbReference type="KEGG" id="ttu:TERTU_0233"/>
<dbReference type="InterPro" id="IPR002545">
    <property type="entry name" value="CheW-lke_dom"/>
</dbReference>
<evidence type="ECO:0000313" key="3">
    <source>
        <dbReference type="Proteomes" id="UP000009080"/>
    </source>
</evidence>
<organism evidence="2 3">
    <name type="scientific">Teredinibacter turnerae (strain ATCC 39867 / T7901)</name>
    <dbReference type="NCBI Taxonomy" id="377629"/>
    <lineage>
        <taxon>Bacteria</taxon>
        <taxon>Pseudomonadati</taxon>
        <taxon>Pseudomonadota</taxon>
        <taxon>Gammaproteobacteria</taxon>
        <taxon>Cellvibrionales</taxon>
        <taxon>Cellvibrionaceae</taxon>
        <taxon>Teredinibacter</taxon>
    </lineage>
</organism>
<dbReference type="Gene3D" id="2.40.50.180">
    <property type="entry name" value="CheA-289, Domain 4"/>
    <property type="match status" value="1"/>
</dbReference>
<dbReference type="GO" id="GO:0007165">
    <property type="term" value="P:signal transduction"/>
    <property type="evidence" value="ECO:0007669"/>
    <property type="project" value="InterPro"/>
</dbReference>
<name>C5BLL1_TERTT</name>
<dbReference type="InterPro" id="IPR039315">
    <property type="entry name" value="CheW"/>
</dbReference>
<sequence>MSDSAFHVLANLAQRSRTSAAGLPARQDAAPRWSGIGFALLGQKFVAPMSHVSELMELPSATRLPGVQPWVIGLSNVRGRLLPLFDLALFFGGSMTSPKKHQRVLVLETDSLYSGIVVDRAFGMQHFTSDSYTQVDDGMPESIEGFVEGAYNDMHGEKWPVFSMARLAGDNRFTNAALV</sequence>
<dbReference type="SUPFAM" id="SSF50341">
    <property type="entry name" value="CheW-like"/>
    <property type="match status" value="1"/>
</dbReference>
<dbReference type="GO" id="GO:0005829">
    <property type="term" value="C:cytosol"/>
    <property type="evidence" value="ECO:0007669"/>
    <property type="project" value="TreeGrafter"/>
</dbReference>
<dbReference type="OrthoDB" id="5298045at2"/>
<dbReference type="SMART" id="SM00260">
    <property type="entry name" value="CheW"/>
    <property type="match status" value="1"/>
</dbReference>
<accession>C5BLL1</accession>
<evidence type="ECO:0000259" key="1">
    <source>
        <dbReference type="PROSITE" id="PS50851"/>
    </source>
</evidence>
<protein>
    <submittedName>
        <fullName evidence="2">CheW domain protein</fullName>
    </submittedName>
</protein>
<dbReference type="Pfam" id="PF01584">
    <property type="entry name" value="CheW"/>
    <property type="match status" value="1"/>
</dbReference>
<dbReference type="HOGENOM" id="CLU_048995_6_1_6"/>
<dbReference type="GO" id="GO:0006935">
    <property type="term" value="P:chemotaxis"/>
    <property type="evidence" value="ECO:0007669"/>
    <property type="project" value="InterPro"/>
</dbReference>
<evidence type="ECO:0000313" key="2">
    <source>
        <dbReference type="EMBL" id="ACR11639.1"/>
    </source>
</evidence>
<dbReference type="AlphaFoldDB" id="C5BLL1"/>
<dbReference type="InterPro" id="IPR036061">
    <property type="entry name" value="CheW-like_dom_sf"/>
</dbReference>
<dbReference type="PROSITE" id="PS50851">
    <property type="entry name" value="CHEW"/>
    <property type="match status" value="1"/>
</dbReference>
<dbReference type="STRING" id="377629.TERTU_0233"/>
<dbReference type="PANTHER" id="PTHR22617">
    <property type="entry name" value="CHEMOTAXIS SENSOR HISTIDINE KINASE-RELATED"/>
    <property type="match status" value="1"/>
</dbReference>